<reference evidence="8 9" key="1">
    <citation type="submission" date="2023-11" db="EMBL/GenBank/DDBJ databases">
        <title>Paucibacter sp. nov., isolated from fresh soil in Korea.</title>
        <authorList>
            <person name="Le N.T.T."/>
        </authorList>
    </citation>
    <scope>NUCLEOTIDE SEQUENCE [LARGE SCALE GENOMIC DNA]</scope>
    <source>
        <strain evidence="8 9">R3-3</strain>
    </source>
</reference>
<evidence type="ECO:0000256" key="4">
    <source>
        <dbReference type="ARBA" id="ARBA00023004"/>
    </source>
</evidence>
<keyword evidence="4" id="KW-0408">Iron</keyword>
<evidence type="ECO:0000256" key="3">
    <source>
        <dbReference type="ARBA" id="ARBA00022723"/>
    </source>
</evidence>
<evidence type="ECO:0000259" key="7">
    <source>
        <dbReference type="PROSITE" id="PS51085"/>
    </source>
</evidence>
<dbReference type="PANTHER" id="PTHR23426">
    <property type="entry name" value="FERREDOXIN/ADRENODOXIN"/>
    <property type="match status" value="1"/>
</dbReference>
<comment type="caution">
    <text evidence="8">The sequence shown here is derived from an EMBL/GenBank/DDBJ whole genome shotgun (WGS) entry which is preliminary data.</text>
</comment>
<evidence type="ECO:0000256" key="5">
    <source>
        <dbReference type="ARBA" id="ARBA00023014"/>
    </source>
</evidence>
<keyword evidence="2" id="KW-0001">2Fe-2S</keyword>
<dbReference type="InterPro" id="IPR036010">
    <property type="entry name" value="2Fe-2S_ferredoxin-like_sf"/>
</dbReference>
<feature type="domain" description="2Fe-2S ferredoxin-type" evidence="7">
    <location>
        <begin position="2"/>
        <end position="106"/>
    </location>
</feature>
<sequence length="107" mass="11406">MPDITFIHFDGTVEGFEAPEGVSLMQAATGYGVDGIVAECGGSMMCATCHVIVDEAWAGRLMPPSALELDMLDSTAVPREPTSRLSCQIPLTAELQGLVVRLPERQV</sequence>
<dbReference type="PRINTS" id="PR00355">
    <property type="entry name" value="ADRENODOXIN"/>
</dbReference>
<keyword evidence="3" id="KW-0479">Metal-binding</keyword>
<protein>
    <submittedName>
        <fullName evidence="8">2Fe-2S iron-sulfur cluster-binding protein</fullName>
    </submittedName>
</protein>
<dbReference type="PROSITE" id="PS00814">
    <property type="entry name" value="ADX"/>
    <property type="match status" value="1"/>
</dbReference>
<comment type="similarity">
    <text evidence="1">Belongs to the adrenodoxin/putidaredoxin family.</text>
</comment>
<organism evidence="8 9">
    <name type="scientific">Roseateles agri</name>
    <dbReference type="NCBI Taxonomy" id="3098619"/>
    <lineage>
        <taxon>Bacteria</taxon>
        <taxon>Pseudomonadati</taxon>
        <taxon>Pseudomonadota</taxon>
        <taxon>Betaproteobacteria</taxon>
        <taxon>Burkholderiales</taxon>
        <taxon>Sphaerotilaceae</taxon>
        <taxon>Roseateles</taxon>
    </lineage>
</organism>
<dbReference type="InterPro" id="IPR012675">
    <property type="entry name" value="Beta-grasp_dom_sf"/>
</dbReference>
<name>A0ABU5DE54_9BURK</name>
<dbReference type="PROSITE" id="PS51085">
    <property type="entry name" value="2FE2S_FER_2"/>
    <property type="match status" value="1"/>
</dbReference>
<dbReference type="InterPro" id="IPR018298">
    <property type="entry name" value="Adrenodoxin_Fe-S_BS"/>
</dbReference>
<accession>A0ABU5DE54</accession>
<dbReference type="InterPro" id="IPR001055">
    <property type="entry name" value="Adrenodoxin-like"/>
</dbReference>
<comment type="cofactor">
    <cofactor evidence="6">
        <name>[2Fe-2S] cluster</name>
        <dbReference type="ChEBI" id="CHEBI:190135"/>
    </cofactor>
</comment>
<dbReference type="Gene3D" id="3.10.20.30">
    <property type="match status" value="1"/>
</dbReference>
<evidence type="ECO:0000313" key="8">
    <source>
        <dbReference type="EMBL" id="MDY0744033.1"/>
    </source>
</evidence>
<proteinExistence type="inferred from homology"/>
<dbReference type="SUPFAM" id="SSF54292">
    <property type="entry name" value="2Fe-2S ferredoxin-like"/>
    <property type="match status" value="1"/>
</dbReference>
<dbReference type="Pfam" id="PF00111">
    <property type="entry name" value="Fer2"/>
    <property type="match status" value="1"/>
</dbReference>
<dbReference type="CDD" id="cd00207">
    <property type="entry name" value="fer2"/>
    <property type="match status" value="1"/>
</dbReference>
<dbReference type="Proteomes" id="UP001285263">
    <property type="component" value="Unassembled WGS sequence"/>
</dbReference>
<evidence type="ECO:0000313" key="9">
    <source>
        <dbReference type="Proteomes" id="UP001285263"/>
    </source>
</evidence>
<dbReference type="PANTHER" id="PTHR23426:SF65">
    <property type="entry name" value="FERREDOXIN-2, MITOCHONDRIAL"/>
    <property type="match status" value="1"/>
</dbReference>
<dbReference type="InterPro" id="IPR001041">
    <property type="entry name" value="2Fe-2S_ferredoxin-type"/>
</dbReference>
<gene>
    <name evidence="8" type="ORF">SNE35_05935</name>
</gene>
<dbReference type="EMBL" id="JAXCLA010000002">
    <property type="protein sequence ID" value="MDY0744033.1"/>
    <property type="molecule type" value="Genomic_DNA"/>
</dbReference>
<evidence type="ECO:0000256" key="6">
    <source>
        <dbReference type="ARBA" id="ARBA00034078"/>
    </source>
</evidence>
<keyword evidence="5" id="KW-0411">Iron-sulfur</keyword>
<keyword evidence="9" id="KW-1185">Reference proteome</keyword>
<dbReference type="RefSeq" id="WP_320421943.1">
    <property type="nucleotide sequence ID" value="NZ_JAXCLA010000002.1"/>
</dbReference>
<evidence type="ECO:0000256" key="2">
    <source>
        <dbReference type="ARBA" id="ARBA00022714"/>
    </source>
</evidence>
<evidence type="ECO:0000256" key="1">
    <source>
        <dbReference type="ARBA" id="ARBA00010914"/>
    </source>
</evidence>